<dbReference type="Pfam" id="PF05036">
    <property type="entry name" value="SPOR"/>
    <property type="match status" value="1"/>
</dbReference>
<dbReference type="Proteomes" id="UP000198612">
    <property type="component" value="Unassembled WGS sequence"/>
</dbReference>
<reference evidence="7 8" key="1">
    <citation type="submission" date="2016-10" db="EMBL/GenBank/DDBJ databases">
        <authorList>
            <person name="Varghese N."/>
            <person name="Submissions S."/>
        </authorList>
    </citation>
    <scope>NUCLEOTIDE SEQUENCE [LARGE SCALE GENOMIC DNA]</scope>
    <source>
        <strain evidence="4 9">WG10</strain>
        <strain evidence="5 8">WG2</strain>
        <strain evidence="6 7">WG5</strain>
    </source>
</reference>
<dbReference type="Gene3D" id="3.30.70.1070">
    <property type="entry name" value="Sporulation related repeat"/>
    <property type="match status" value="1"/>
</dbReference>
<feature type="transmembrane region" description="Helical" evidence="2">
    <location>
        <begin position="7"/>
        <end position="33"/>
    </location>
</feature>
<accession>A0A1G6N3W1</accession>
<name>A0A1G6N3W1_9FIRM</name>
<dbReference type="STRING" id="54121.SAMN04515653_1157"/>
<dbReference type="RefSeq" id="WP_073159045.1">
    <property type="nucleotide sequence ID" value="NZ_FMYT01000010.1"/>
</dbReference>
<proteinExistence type="predicted"/>
<evidence type="ECO:0000259" key="3">
    <source>
        <dbReference type="PROSITE" id="PS51724"/>
    </source>
</evidence>
<gene>
    <name evidence="4" type="ORF">SAMN04488597_11064</name>
    <name evidence="5" type="ORF">SAMN04488598_10484</name>
    <name evidence="6" type="ORF">SAMN04515652_10581</name>
</gene>
<evidence type="ECO:0000256" key="2">
    <source>
        <dbReference type="SAM" id="Phobius"/>
    </source>
</evidence>
<dbReference type="EMBL" id="FOHG01000005">
    <property type="protein sequence ID" value="SES76665.1"/>
    <property type="molecule type" value="Genomic_DNA"/>
</dbReference>
<organism evidence="4 9">
    <name type="scientific">Halanaerobium congolense</name>
    <dbReference type="NCBI Taxonomy" id="54121"/>
    <lineage>
        <taxon>Bacteria</taxon>
        <taxon>Bacillati</taxon>
        <taxon>Bacillota</taxon>
        <taxon>Clostridia</taxon>
        <taxon>Halanaerobiales</taxon>
        <taxon>Halanaerobiaceae</taxon>
        <taxon>Halanaerobium</taxon>
    </lineage>
</organism>
<evidence type="ECO:0000313" key="6">
    <source>
        <dbReference type="EMBL" id="SES76665.1"/>
    </source>
</evidence>
<dbReference type="AlphaFoldDB" id="A0A1G6N3W1"/>
<dbReference type="OrthoDB" id="2112193at2"/>
<keyword evidence="2" id="KW-1133">Transmembrane helix</keyword>
<dbReference type="Proteomes" id="UP000199519">
    <property type="component" value="Unassembled WGS sequence"/>
</dbReference>
<evidence type="ECO:0000313" key="5">
    <source>
        <dbReference type="EMBL" id="SDE97410.1"/>
    </source>
</evidence>
<sequence>MDKNEDGFSLIIVVIFMSIAALFVGYVMGSWLISFLVEDDAEIAEEQMNNTNVNQQIATETPKEPEEVNNQENNLTAPTSEKDNIVSQPAGTNNSAAVDSTNAESNQNNQSTDQTTSTSKTKEIEGNFAVQIGAFSNYNNALAVKNKVEELGYQILITNSSPHQVQVVGYSSRDAAESILEELKSNGYNGFIVVRE</sequence>
<feature type="domain" description="SPOR" evidence="3">
    <location>
        <begin position="122"/>
        <end position="196"/>
    </location>
</feature>
<evidence type="ECO:0000313" key="9">
    <source>
        <dbReference type="Proteomes" id="UP000324896"/>
    </source>
</evidence>
<protein>
    <submittedName>
        <fullName evidence="4">Sporulation related domain-containing protein</fullName>
    </submittedName>
</protein>
<keyword evidence="2" id="KW-0472">Membrane</keyword>
<evidence type="ECO:0000256" key="1">
    <source>
        <dbReference type="SAM" id="MobiDB-lite"/>
    </source>
</evidence>
<dbReference type="InterPro" id="IPR036680">
    <property type="entry name" value="SPOR-like_sf"/>
</dbReference>
<evidence type="ECO:0000313" key="4">
    <source>
        <dbReference type="EMBL" id="SDC62513.1"/>
    </source>
</evidence>
<evidence type="ECO:0000313" key="7">
    <source>
        <dbReference type="Proteomes" id="UP000198612"/>
    </source>
</evidence>
<feature type="compositionally biased region" description="Low complexity" evidence="1">
    <location>
        <begin position="105"/>
        <end position="119"/>
    </location>
</feature>
<dbReference type="PROSITE" id="PS51724">
    <property type="entry name" value="SPOR"/>
    <property type="match status" value="1"/>
</dbReference>
<dbReference type="EMBL" id="FMYT01000010">
    <property type="protein sequence ID" value="SDC62513.1"/>
    <property type="molecule type" value="Genomic_DNA"/>
</dbReference>
<dbReference type="GO" id="GO:0042834">
    <property type="term" value="F:peptidoglycan binding"/>
    <property type="evidence" value="ECO:0007669"/>
    <property type="project" value="InterPro"/>
</dbReference>
<feature type="region of interest" description="Disordered" evidence="1">
    <location>
        <begin position="60"/>
        <end position="120"/>
    </location>
</feature>
<keyword evidence="8" id="KW-1185">Reference proteome</keyword>
<keyword evidence="2" id="KW-0812">Transmembrane</keyword>
<dbReference type="EMBL" id="FNBJ01000004">
    <property type="protein sequence ID" value="SDE97410.1"/>
    <property type="molecule type" value="Genomic_DNA"/>
</dbReference>
<evidence type="ECO:0000313" key="8">
    <source>
        <dbReference type="Proteomes" id="UP000199519"/>
    </source>
</evidence>
<feature type="compositionally biased region" description="Polar residues" evidence="1">
    <location>
        <begin position="68"/>
        <end position="104"/>
    </location>
</feature>
<dbReference type="Proteomes" id="UP000324896">
    <property type="component" value="Unassembled WGS sequence"/>
</dbReference>
<dbReference type="InterPro" id="IPR007730">
    <property type="entry name" value="SPOR-like_dom"/>
</dbReference>
<dbReference type="SUPFAM" id="SSF110997">
    <property type="entry name" value="Sporulation related repeat"/>
    <property type="match status" value="1"/>
</dbReference>